<feature type="domain" description="DUF559" evidence="1">
    <location>
        <begin position="204"/>
        <end position="299"/>
    </location>
</feature>
<evidence type="ECO:0000313" key="3">
    <source>
        <dbReference type="Proteomes" id="UP000231673"/>
    </source>
</evidence>
<proteinExistence type="predicted"/>
<dbReference type="Gene3D" id="3.40.960.10">
    <property type="entry name" value="VSR Endonuclease"/>
    <property type="match status" value="1"/>
</dbReference>
<evidence type="ECO:0000259" key="1">
    <source>
        <dbReference type="Pfam" id="PF04480"/>
    </source>
</evidence>
<comment type="caution">
    <text evidence="2">The sequence shown here is derived from an EMBL/GenBank/DDBJ whole genome shotgun (WGS) entry which is preliminary data.</text>
</comment>
<organism evidence="2 3">
    <name type="scientific">Candidatus Portnoybacteria bacterium CG_4_8_14_3_um_filter_44_15</name>
    <dbReference type="NCBI Taxonomy" id="1974803"/>
    <lineage>
        <taxon>Bacteria</taxon>
        <taxon>Candidatus Portnoyibacteriota</taxon>
    </lineage>
</organism>
<reference evidence="3" key="1">
    <citation type="submission" date="2017-09" db="EMBL/GenBank/DDBJ databases">
        <title>Depth-based differentiation of microbial function through sediment-hosted aquifers and enrichment of novel symbionts in the deep terrestrial subsurface.</title>
        <authorList>
            <person name="Probst A.J."/>
            <person name="Ladd B."/>
            <person name="Jarett J.K."/>
            <person name="Geller-Mcgrath D.E."/>
            <person name="Sieber C.M.K."/>
            <person name="Emerson J.B."/>
            <person name="Anantharaman K."/>
            <person name="Thomas B.C."/>
            <person name="Malmstrom R."/>
            <person name="Stieglmeier M."/>
            <person name="Klingl A."/>
            <person name="Woyke T."/>
            <person name="Ryan C.M."/>
            <person name="Banfield J.F."/>
        </authorList>
    </citation>
    <scope>NUCLEOTIDE SEQUENCE [LARGE SCALE GENOMIC DNA]</scope>
</reference>
<protein>
    <recommendedName>
        <fullName evidence="1">DUF559 domain-containing protein</fullName>
    </recommendedName>
</protein>
<dbReference type="Pfam" id="PF04480">
    <property type="entry name" value="DUF559"/>
    <property type="match status" value="1"/>
</dbReference>
<dbReference type="InterPro" id="IPR007569">
    <property type="entry name" value="DUF559"/>
</dbReference>
<name>A0A2M7IEB5_9BACT</name>
<dbReference type="InterPro" id="IPR011335">
    <property type="entry name" value="Restrct_endonuc-II-like"/>
</dbReference>
<dbReference type="SUPFAM" id="SSF52980">
    <property type="entry name" value="Restriction endonuclease-like"/>
    <property type="match status" value="1"/>
</dbReference>
<sequence>MEVKKRQKRVAWNRGKTKFKPKLCLCGCGQYTKVHKYYYKSKGGFTYQVSNSIQGHAKRGAGGYNPEIHEPRKCACGCGRFTNKRGNIYCLFIKGHENIGRIPWNKGKEFSEEVRRKMSLAKIGVVPPNKQNVDVNEIFRLYVKEKKNGSEIASIMNVSIDVIKNRIKGKSWVRTTKESCSLDSSKAKMRKLQVNRLSYLSKVGRNRINNLEKKLYDGLDKHGIDYIPQYPMYNKFVVDAFLPKYNLVVEAFGRYWHTLPKIKTKDLSKKSYLEKCGHKVVELWEEEINDIERCVKKIKDKQWPE</sequence>
<gene>
    <name evidence="2" type="ORF">CO003_00535</name>
</gene>
<evidence type="ECO:0000313" key="2">
    <source>
        <dbReference type="EMBL" id="PIW74844.1"/>
    </source>
</evidence>
<dbReference type="EMBL" id="PFGW01000011">
    <property type="protein sequence ID" value="PIW74844.1"/>
    <property type="molecule type" value="Genomic_DNA"/>
</dbReference>
<dbReference type="AlphaFoldDB" id="A0A2M7IEB5"/>
<dbReference type="SUPFAM" id="SSF64496">
    <property type="entry name" value="DNA-binding domain of intron-encoded endonucleases"/>
    <property type="match status" value="1"/>
</dbReference>
<dbReference type="Proteomes" id="UP000231673">
    <property type="component" value="Unassembled WGS sequence"/>
</dbReference>
<accession>A0A2M7IEB5</accession>